<organism evidence="1">
    <name type="scientific">Eucalyptus grandis</name>
    <name type="common">Flooded gum</name>
    <dbReference type="NCBI Taxonomy" id="71139"/>
    <lineage>
        <taxon>Eukaryota</taxon>
        <taxon>Viridiplantae</taxon>
        <taxon>Streptophyta</taxon>
        <taxon>Embryophyta</taxon>
        <taxon>Tracheophyta</taxon>
        <taxon>Spermatophyta</taxon>
        <taxon>Magnoliopsida</taxon>
        <taxon>eudicotyledons</taxon>
        <taxon>Gunneridae</taxon>
        <taxon>Pentapetalae</taxon>
        <taxon>rosids</taxon>
        <taxon>malvids</taxon>
        <taxon>Myrtales</taxon>
        <taxon>Myrtaceae</taxon>
        <taxon>Myrtoideae</taxon>
        <taxon>Eucalypteae</taxon>
        <taxon>Eucalyptus</taxon>
    </lineage>
</organism>
<name>A0A059CQ68_EUCGR</name>
<dbReference type="Gramene" id="KCW80608">
    <property type="protein sequence ID" value="KCW80608"/>
    <property type="gene ID" value="EUGRSUZ_C01974"/>
</dbReference>
<dbReference type="Pfam" id="PF14223">
    <property type="entry name" value="Retrotran_gag_2"/>
    <property type="match status" value="1"/>
</dbReference>
<dbReference type="InParanoid" id="A0A059CQ68"/>
<evidence type="ECO:0000313" key="1">
    <source>
        <dbReference type="EMBL" id="KCW80608.1"/>
    </source>
</evidence>
<dbReference type="EMBL" id="KK198755">
    <property type="protein sequence ID" value="KCW80608.1"/>
    <property type="molecule type" value="Genomic_DNA"/>
</dbReference>
<dbReference type="OMA" id="QVYRSEC"/>
<protein>
    <recommendedName>
        <fullName evidence="2">Retrotransposon Copia-like N-terminal domain-containing protein</fullName>
    </recommendedName>
</protein>
<accession>A0A059CQ68</accession>
<sequence>MASIKFEVASFDDQNNFELWRIKMNVLLHLEGSVRALDRNYLDDMITAEIEKMEERAHSTIQLSLSDKVFREVANEETALGLWNELESLYTKKSLTIAASL</sequence>
<dbReference type="AlphaFoldDB" id="A0A059CQ68"/>
<proteinExistence type="predicted"/>
<gene>
    <name evidence="1" type="ORF">EUGRSUZ_C01974</name>
</gene>
<evidence type="ECO:0008006" key="2">
    <source>
        <dbReference type="Google" id="ProtNLM"/>
    </source>
</evidence>
<reference evidence="1" key="1">
    <citation type="submission" date="2013-07" db="EMBL/GenBank/DDBJ databases">
        <title>The genome of Eucalyptus grandis.</title>
        <authorList>
            <person name="Schmutz J."/>
            <person name="Hayes R."/>
            <person name="Myburg A."/>
            <person name="Tuskan G."/>
            <person name="Grattapaglia D."/>
            <person name="Rokhsar D.S."/>
        </authorList>
    </citation>
    <scope>NUCLEOTIDE SEQUENCE</scope>
    <source>
        <tissue evidence="1">Leaf extractions</tissue>
    </source>
</reference>